<reference evidence="2" key="1">
    <citation type="submission" date="2022-06" db="EMBL/GenBank/DDBJ databases">
        <title>Genomic Encyclopedia of Archaeal and Bacterial Type Strains, Phase II (KMG-II): from individual species to whole genera.</title>
        <authorList>
            <person name="Goeker M."/>
        </authorList>
    </citation>
    <scope>NUCLEOTIDE SEQUENCE</scope>
    <source>
        <strain evidence="2">DSM 43935</strain>
    </source>
</reference>
<dbReference type="Proteomes" id="UP001206128">
    <property type="component" value="Unassembled WGS sequence"/>
</dbReference>
<dbReference type="RefSeq" id="WP_253776689.1">
    <property type="nucleotide sequence ID" value="NZ_JAMTCK010000015.1"/>
</dbReference>
<proteinExistence type="predicted"/>
<name>A0AAE3GI82_9PSEU</name>
<protein>
    <submittedName>
        <fullName evidence="2">Extracellular repeat, HAF family</fullName>
    </submittedName>
</protein>
<comment type="caution">
    <text evidence="2">The sequence shown here is derived from an EMBL/GenBank/DDBJ whole genome shotgun (WGS) entry which is preliminary data.</text>
</comment>
<evidence type="ECO:0000313" key="2">
    <source>
        <dbReference type="EMBL" id="MCP2168640.1"/>
    </source>
</evidence>
<dbReference type="AlphaFoldDB" id="A0AAE3GI82"/>
<feature type="signal peptide" evidence="1">
    <location>
        <begin position="1"/>
        <end position="42"/>
    </location>
</feature>
<keyword evidence="1" id="KW-0732">Signal</keyword>
<sequence>MSTAHTADPVPTSHRARRRRATSLGLVLTAAGALLATAPAQAAAADLTVAELPLLPGTTGSFASAINDTGTVVGHSGGLPTRWAPDGTATALATLPGQTRGGATAINNSGVAVGTATLDDGTSRPVRWAADGTLSELTTPPDVAITSVLGINDSGTAVGMIVLNDTYEIHAARWNTDGTVTDLGTLPGGTYSQARAINDSGTVVGFAEDAGGVIRAVRWTPSGTIERLATPGTETSQAWGINDSGSIVGFTGTSREQALRWDSGGAVSVLAIPADAQSGRARDINDNGQITGSYYNYRFGTLPSWWEADGTFAALENPSGYCCMARPWAINNSGVIVGNLTVTGSSGERGVRWTPVVPD</sequence>
<feature type="chain" id="PRO_5042012052" evidence="1">
    <location>
        <begin position="43"/>
        <end position="359"/>
    </location>
</feature>
<keyword evidence="3" id="KW-1185">Reference proteome</keyword>
<evidence type="ECO:0000313" key="3">
    <source>
        <dbReference type="Proteomes" id="UP001206128"/>
    </source>
</evidence>
<gene>
    <name evidence="2" type="ORF">LX83_005518</name>
</gene>
<evidence type="ECO:0000256" key="1">
    <source>
        <dbReference type="SAM" id="SignalP"/>
    </source>
</evidence>
<dbReference type="EMBL" id="JAMTCK010000015">
    <property type="protein sequence ID" value="MCP2168640.1"/>
    <property type="molecule type" value="Genomic_DNA"/>
</dbReference>
<accession>A0AAE3GI82</accession>
<organism evidence="2 3">
    <name type="scientific">Goodfellowiella coeruleoviolacea</name>
    <dbReference type="NCBI Taxonomy" id="334858"/>
    <lineage>
        <taxon>Bacteria</taxon>
        <taxon>Bacillati</taxon>
        <taxon>Actinomycetota</taxon>
        <taxon>Actinomycetes</taxon>
        <taxon>Pseudonocardiales</taxon>
        <taxon>Pseudonocardiaceae</taxon>
        <taxon>Goodfellowiella</taxon>
    </lineage>
</organism>